<evidence type="ECO:0000256" key="1">
    <source>
        <dbReference type="SAM" id="MobiDB-lite"/>
    </source>
</evidence>
<feature type="region of interest" description="Disordered" evidence="1">
    <location>
        <begin position="203"/>
        <end position="235"/>
    </location>
</feature>
<evidence type="ECO:0000313" key="2">
    <source>
        <dbReference type="EMBL" id="QHT22354.1"/>
    </source>
</evidence>
<proteinExistence type="predicted"/>
<name>A0A6C0DZZ8_9ZZZZ</name>
<sequence>MDEKILILLGLGAIGYLTATSFNDDDDEIENVIKVDVDCGKQNMKYNHEFYQPTSGMSNTNPTISYTNYPKFNENENVSPLSYGQMIQENYVPSDYINVNEYTNNPDQIPVYDEKTGNVGLPVSDMTDLAVGEDNKYIYDRTIGSVGFTSTKIGGRRRGQADYIRGDLPILPDRGAWFQVSPDINNTLLDGALGNQNALSSSVDTATSNGGSGQVSEGYYETPSKKTKKTKGQQAMRTVLTEQGENLGACEDTSPDYVDCIYDKFKKTGRQPNMSELKRMYALQQQTINRDYVGATPSVPPSNY</sequence>
<dbReference type="Pfam" id="PF19168">
    <property type="entry name" value="DUF5850"/>
    <property type="match status" value="1"/>
</dbReference>
<reference evidence="2" key="1">
    <citation type="journal article" date="2020" name="Nature">
        <title>Giant virus diversity and host interactions through global metagenomics.</title>
        <authorList>
            <person name="Schulz F."/>
            <person name="Roux S."/>
            <person name="Paez-Espino D."/>
            <person name="Jungbluth S."/>
            <person name="Walsh D.A."/>
            <person name="Denef V.J."/>
            <person name="McMahon K.D."/>
            <person name="Konstantinidis K.T."/>
            <person name="Eloe-Fadrosh E.A."/>
            <person name="Kyrpides N.C."/>
            <person name="Woyke T."/>
        </authorList>
    </citation>
    <scope>NUCLEOTIDE SEQUENCE</scope>
    <source>
        <strain evidence="2">GVMAG-M-3300023179-111</strain>
    </source>
</reference>
<accession>A0A6C0DZZ8</accession>
<dbReference type="InterPro" id="IPR043882">
    <property type="entry name" value="DUF5850"/>
</dbReference>
<protein>
    <submittedName>
        <fullName evidence="2">Uncharacterized protein</fullName>
    </submittedName>
</protein>
<organism evidence="2">
    <name type="scientific">viral metagenome</name>
    <dbReference type="NCBI Taxonomy" id="1070528"/>
    <lineage>
        <taxon>unclassified sequences</taxon>
        <taxon>metagenomes</taxon>
        <taxon>organismal metagenomes</taxon>
    </lineage>
</organism>
<dbReference type="AlphaFoldDB" id="A0A6C0DZZ8"/>
<dbReference type="EMBL" id="MN739709">
    <property type="protein sequence ID" value="QHT22354.1"/>
    <property type="molecule type" value="Genomic_DNA"/>
</dbReference>